<dbReference type="Proteomes" id="UP000008177">
    <property type="component" value="Unplaced contigs"/>
</dbReference>
<name>G2Y4H6_BOTF4</name>
<reference evidence="2" key="1">
    <citation type="journal article" date="2011" name="PLoS Genet.">
        <title>Genomic analysis of the necrotrophic fungal pathogens Sclerotinia sclerotiorum and Botrytis cinerea.</title>
        <authorList>
            <person name="Amselem J."/>
            <person name="Cuomo C.A."/>
            <person name="van Kan J.A."/>
            <person name="Viaud M."/>
            <person name="Benito E.P."/>
            <person name="Couloux A."/>
            <person name="Coutinho P.M."/>
            <person name="de Vries R.P."/>
            <person name="Dyer P.S."/>
            <person name="Fillinger S."/>
            <person name="Fournier E."/>
            <person name="Gout L."/>
            <person name="Hahn M."/>
            <person name="Kohn L."/>
            <person name="Lapalu N."/>
            <person name="Plummer K.M."/>
            <person name="Pradier J.M."/>
            <person name="Quevillon E."/>
            <person name="Sharon A."/>
            <person name="Simon A."/>
            <person name="ten Have A."/>
            <person name="Tudzynski B."/>
            <person name="Tudzynski P."/>
            <person name="Wincker P."/>
            <person name="Andrew M."/>
            <person name="Anthouard V."/>
            <person name="Beever R.E."/>
            <person name="Beffa R."/>
            <person name="Benoit I."/>
            <person name="Bouzid O."/>
            <person name="Brault B."/>
            <person name="Chen Z."/>
            <person name="Choquer M."/>
            <person name="Collemare J."/>
            <person name="Cotton P."/>
            <person name="Danchin E.G."/>
            <person name="Da Silva C."/>
            <person name="Gautier A."/>
            <person name="Giraud C."/>
            <person name="Giraud T."/>
            <person name="Gonzalez C."/>
            <person name="Grossetete S."/>
            <person name="Guldener U."/>
            <person name="Henrissat B."/>
            <person name="Howlett B.J."/>
            <person name="Kodira C."/>
            <person name="Kretschmer M."/>
            <person name="Lappartient A."/>
            <person name="Leroch M."/>
            <person name="Levis C."/>
            <person name="Mauceli E."/>
            <person name="Neuveglise C."/>
            <person name="Oeser B."/>
            <person name="Pearson M."/>
            <person name="Poulain J."/>
            <person name="Poussereau N."/>
            <person name="Quesneville H."/>
            <person name="Rascle C."/>
            <person name="Schumacher J."/>
            <person name="Segurens B."/>
            <person name="Sexton A."/>
            <person name="Silva E."/>
            <person name="Sirven C."/>
            <person name="Soanes D.M."/>
            <person name="Talbot N.J."/>
            <person name="Templeton M."/>
            <person name="Yandava C."/>
            <person name="Yarden O."/>
            <person name="Zeng Q."/>
            <person name="Rollins J.A."/>
            <person name="Lebrun M.H."/>
            <person name="Dickman M."/>
        </authorList>
    </citation>
    <scope>NUCLEOTIDE SEQUENCE [LARGE SCALE GENOMIC DNA]</scope>
    <source>
        <strain evidence="2">T4</strain>
    </source>
</reference>
<organism evidence="1 2">
    <name type="scientific">Botryotinia fuckeliana (strain T4)</name>
    <name type="common">Noble rot fungus</name>
    <name type="synonym">Botrytis cinerea</name>
    <dbReference type="NCBI Taxonomy" id="999810"/>
    <lineage>
        <taxon>Eukaryota</taxon>
        <taxon>Fungi</taxon>
        <taxon>Dikarya</taxon>
        <taxon>Ascomycota</taxon>
        <taxon>Pezizomycotina</taxon>
        <taxon>Leotiomycetes</taxon>
        <taxon>Helotiales</taxon>
        <taxon>Sclerotiniaceae</taxon>
        <taxon>Botrytis</taxon>
    </lineage>
</organism>
<dbReference type="HOGENOM" id="CLU_3124802_0_0_1"/>
<dbReference type="AlphaFoldDB" id="G2Y4H6"/>
<accession>G2Y4H6</accession>
<sequence>MESLGMGMGMGMESWRVGELESWRVEKGVDVYGMVWKGKGEVKERMNERE</sequence>
<gene>
    <name evidence="1" type="ORF">BofuT4_uP035460.1</name>
</gene>
<dbReference type="InParanoid" id="G2Y4H6"/>
<dbReference type="EMBL" id="FQ790287">
    <property type="protein sequence ID" value="CCD47566.1"/>
    <property type="molecule type" value="Genomic_DNA"/>
</dbReference>
<protein>
    <submittedName>
        <fullName evidence="1">Uncharacterized protein</fullName>
    </submittedName>
</protein>
<proteinExistence type="predicted"/>
<evidence type="ECO:0000313" key="2">
    <source>
        <dbReference type="Proteomes" id="UP000008177"/>
    </source>
</evidence>
<evidence type="ECO:0000313" key="1">
    <source>
        <dbReference type="EMBL" id="CCD47566.1"/>
    </source>
</evidence>